<dbReference type="RefSeq" id="WP_134760759.1">
    <property type="nucleotide sequence ID" value="NZ_CP038152.1"/>
</dbReference>
<keyword evidence="2" id="KW-1185">Reference proteome</keyword>
<dbReference type="OrthoDB" id="8969159at2"/>
<keyword evidence="1" id="KW-0614">Plasmid</keyword>
<dbReference type="KEGG" id="ppai:E1956_45815"/>
<organism evidence="1 2">
    <name type="scientific">Paraburkholderia pallida</name>
    <dbReference type="NCBI Taxonomy" id="2547399"/>
    <lineage>
        <taxon>Bacteria</taxon>
        <taxon>Pseudomonadati</taxon>
        <taxon>Pseudomonadota</taxon>
        <taxon>Betaproteobacteria</taxon>
        <taxon>Burkholderiales</taxon>
        <taxon>Burkholderiaceae</taxon>
        <taxon>Paraburkholderia</taxon>
    </lineage>
</organism>
<dbReference type="AlphaFoldDB" id="A0A4P7DBU1"/>
<gene>
    <name evidence="1" type="ORF">E1956_45815</name>
</gene>
<evidence type="ECO:0000313" key="1">
    <source>
        <dbReference type="EMBL" id="QBR04404.1"/>
    </source>
</evidence>
<reference evidence="1 2" key="1">
    <citation type="submission" date="2019-03" db="EMBL/GenBank/DDBJ databases">
        <title>Paraburkholderia sp. 7MH5, isolated from subtropical forest soil.</title>
        <authorList>
            <person name="Gao Z.-H."/>
            <person name="Qiu L.-H."/>
        </authorList>
    </citation>
    <scope>NUCLEOTIDE SEQUENCE [LARGE SCALE GENOMIC DNA]</scope>
    <source>
        <strain evidence="1 2">7MH5</strain>
        <plasmid evidence="1 2">unnamed1</plasmid>
    </source>
</reference>
<protein>
    <submittedName>
        <fullName evidence="1">Uncharacterized protein</fullName>
    </submittedName>
</protein>
<dbReference type="Proteomes" id="UP000295727">
    <property type="component" value="Plasmid unnamed1"/>
</dbReference>
<dbReference type="GeneID" id="39649769"/>
<geneLocation type="plasmid" evidence="1 2">
    <name>unnamed1</name>
</geneLocation>
<dbReference type="EMBL" id="CP038152">
    <property type="protein sequence ID" value="QBR04404.1"/>
    <property type="molecule type" value="Genomic_DNA"/>
</dbReference>
<accession>A0A4P7DBU1</accession>
<evidence type="ECO:0000313" key="2">
    <source>
        <dbReference type="Proteomes" id="UP000295727"/>
    </source>
</evidence>
<proteinExistence type="predicted"/>
<sequence>MTLSFDVLKTVYRQAIDPRASDRDPSIWWDAVAQEMREVVLAGTDREAAAVIEWWHNDWASVSDTPVAAARRIRQSVRLIMKRERMQA</sequence>
<name>A0A4P7DBU1_9BURK</name>